<evidence type="ECO:0000313" key="1">
    <source>
        <dbReference type="EMBL" id="THV49136.1"/>
    </source>
</evidence>
<sequence>MQNKRIASFRPGRHSKWNKSPCATYSNATATEACFRSNDTAPPFLHFPSLLFLPILKEEMFVEDSGVDKQINTRNDIPATRIELYEIKEMNSALFVFLSRSLEEKIHVLSFLSTLIRTFLHASEIASSLLWGT</sequence>
<comment type="caution">
    <text evidence="1">The sequence shown here is derived from an EMBL/GenBank/DDBJ whole genome shotgun (WGS) entry which is preliminary data.</text>
</comment>
<organism evidence="1 2">
    <name type="scientific">Botrytis galanthina</name>
    <dbReference type="NCBI Taxonomy" id="278940"/>
    <lineage>
        <taxon>Eukaryota</taxon>
        <taxon>Fungi</taxon>
        <taxon>Dikarya</taxon>
        <taxon>Ascomycota</taxon>
        <taxon>Pezizomycotina</taxon>
        <taxon>Leotiomycetes</taxon>
        <taxon>Helotiales</taxon>
        <taxon>Sclerotiniaceae</taxon>
        <taxon>Botrytis</taxon>
    </lineage>
</organism>
<reference evidence="1 2" key="1">
    <citation type="submission" date="2017-12" db="EMBL/GenBank/DDBJ databases">
        <title>Comparative genomics of Botrytis spp.</title>
        <authorList>
            <person name="Valero-Jimenez C.A."/>
            <person name="Tapia P."/>
            <person name="Veloso J."/>
            <person name="Silva-Moreno E."/>
            <person name="Staats M."/>
            <person name="Valdes J.H."/>
            <person name="Van Kan J.A.L."/>
        </authorList>
    </citation>
    <scope>NUCLEOTIDE SEQUENCE [LARGE SCALE GENOMIC DNA]</scope>
    <source>
        <strain evidence="1 2">MUCL435</strain>
    </source>
</reference>
<dbReference type="EMBL" id="PQXL01000209">
    <property type="protein sequence ID" value="THV49136.1"/>
    <property type="molecule type" value="Genomic_DNA"/>
</dbReference>
<accession>A0A4V4HUE9</accession>
<name>A0A4V4HUE9_9HELO</name>
<dbReference type="AlphaFoldDB" id="A0A4V4HUE9"/>
<proteinExistence type="predicted"/>
<evidence type="ECO:0000313" key="2">
    <source>
        <dbReference type="Proteomes" id="UP000308671"/>
    </source>
</evidence>
<keyword evidence="2" id="KW-1185">Reference proteome</keyword>
<gene>
    <name evidence="1" type="ORF">BGAL_0209g00050</name>
</gene>
<protein>
    <submittedName>
        <fullName evidence="1">Uncharacterized protein</fullName>
    </submittedName>
</protein>
<dbReference type="Proteomes" id="UP000308671">
    <property type="component" value="Unassembled WGS sequence"/>
</dbReference>